<reference evidence="1" key="2">
    <citation type="submission" date="2020-11" db="EMBL/GenBank/DDBJ databases">
        <authorList>
            <person name="McCartney M.A."/>
            <person name="Auch B."/>
            <person name="Kono T."/>
            <person name="Mallez S."/>
            <person name="Becker A."/>
            <person name="Gohl D.M."/>
            <person name="Silverstein K.A.T."/>
            <person name="Koren S."/>
            <person name="Bechman K.B."/>
            <person name="Herman A."/>
            <person name="Abrahante J.E."/>
            <person name="Garbe J."/>
        </authorList>
    </citation>
    <scope>NUCLEOTIDE SEQUENCE</scope>
    <source>
        <strain evidence="1">Duluth1</strain>
        <tissue evidence="1">Whole animal</tissue>
    </source>
</reference>
<name>A0A9D4E803_DREPO</name>
<dbReference type="Proteomes" id="UP000828390">
    <property type="component" value="Unassembled WGS sequence"/>
</dbReference>
<accession>A0A9D4E803</accession>
<proteinExistence type="predicted"/>
<keyword evidence="2" id="KW-1185">Reference proteome</keyword>
<gene>
    <name evidence="1" type="ORF">DPMN_176226</name>
</gene>
<evidence type="ECO:0000313" key="2">
    <source>
        <dbReference type="Proteomes" id="UP000828390"/>
    </source>
</evidence>
<organism evidence="1 2">
    <name type="scientific">Dreissena polymorpha</name>
    <name type="common">Zebra mussel</name>
    <name type="synonym">Mytilus polymorpha</name>
    <dbReference type="NCBI Taxonomy" id="45954"/>
    <lineage>
        <taxon>Eukaryota</taxon>
        <taxon>Metazoa</taxon>
        <taxon>Spiralia</taxon>
        <taxon>Lophotrochozoa</taxon>
        <taxon>Mollusca</taxon>
        <taxon>Bivalvia</taxon>
        <taxon>Autobranchia</taxon>
        <taxon>Heteroconchia</taxon>
        <taxon>Euheterodonta</taxon>
        <taxon>Imparidentia</taxon>
        <taxon>Neoheterodontei</taxon>
        <taxon>Myida</taxon>
        <taxon>Dreissenoidea</taxon>
        <taxon>Dreissenidae</taxon>
        <taxon>Dreissena</taxon>
    </lineage>
</organism>
<comment type="caution">
    <text evidence="1">The sequence shown here is derived from an EMBL/GenBank/DDBJ whole genome shotgun (WGS) entry which is preliminary data.</text>
</comment>
<evidence type="ECO:0000313" key="1">
    <source>
        <dbReference type="EMBL" id="KAH3774833.1"/>
    </source>
</evidence>
<sequence>MGRGVACMSEVLYYTPVTLGHVPTTSSKICQDAMRTCTTWRRRSRHGLVRGMVFMDVKDVGEL</sequence>
<dbReference type="AlphaFoldDB" id="A0A9D4E803"/>
<reference evidence="1" key="1">
    <citation type="journal article" date="2019" name="bioRxiv">
        <title>The Genome of the Zebra Mussel, Dreissena polymorpha: A Resource for Invasive Species Research.</title>
        <authorList>
            <person name="McCartney M.A."/>
            <person name="Auch B."/>
            <person name="Kono T."/>
            <person name="Mallez S."/>
            <person name="Zhang Y."/>
            <person name="Obille A."/>
            <person name="Becker A."/>
            <person name="Abrahante J.E."/>
            <person name="Garbe J."/>
            <person name="Badalamenti J.P."/>
            <person name="Herman A."/>
            <person name="Mangelson H."/>
            <person name="Liachko I."/>
            <person name="Sullivan S."/>
            <person name="Sone E.D."/>
            <person name="Koren S."/>
            <person name="Silverstein K.A.T."/>
            <person name="Beckman K.B."/>
            <person name="Gohl D.M."/>
        </authorList>
    </citation>
    <scope>NUCLEOTIDE SEQUENCE</scope>
    <source>
        <strain evidence="1">Duluth1</strain>
        <tissue evidence="1">Whole animal</tissue>
    </source>
</reference>
<dbReference type="EMBL" id="JAIWYP010000009">
    <property type="protein sequence ID" value="KAH3774833.1"/>
    <property type="molecule type" value="Genomic_DNA"/>
</dbReference>
<protein>
    <submittedName>
        <fullName evidence="1">Uncharacterized protein</fullName>
    </submittedName>
</protein>